<dbReference type="InterPro" id="IPR004117">
    <property type="entry name" value="7tm6_olfct_rcpt"/>
</dbReference>
<keyword evidence="6 10" id="KW-1133">Transmembrane helix</keyword>
<gene>
    <name evidence="12" type="primary">LOC109612850</name>
</gene>
<dbReference type="Proteomes" id="UP001652621">
    <property type="component" value="Unplaced"/>
</dbReference>
<evidence type="ECO:0000256" key="1">
    <source>
        <dbReference type="ARBA" id="ARBA00004651"/>
    </source>
</evidence>
<evidence type="ECO:0000256" key="3">
    <source>
        <dbReference type="ARBA" id="ARBA00022606"/>
    </source>
</evidence>
<evidence type="ECO:0000256" key="10">
    <source>
        <dbReference type="SAM" id="Phobius"/>
    </source>
</evidence>
<proteinExistence type="predicted"/>
<feature type="transmembrane region" description="Helical" evidence="10">
    <location>
        <begin position="61"/>
        <end position="80"/>
    </location>
</feature>
<dbReference type="PANTHER" id="PTHR21137:SF35">
    <property type="entry name" value="ODORANT RECEPTOR 19A-RELATED"/>
    <property type="match status" value="1"/>
</dbReference>
<comment type="subcellular location">
    <subcellularLocation>
        <location evidence="1">Cell membrane</location>
        <topology evidence="1">Multi-pass membrane protein</topology>
    </subcellularLocation>
</comment>
<protein>
    <submittedName>
        <fullName evidence="12">Odorant receptor 67d-like</fullName>
    </submittedName>
</protein>
<dbReference type="GeneID" id="109612850"/>
<dbReference type="Pfam" id="PF02949">
    <property type="entry name" value="7tm_6"/>
    <property type="match status" value="1"/>
</dbReference>
<evidence type="ECO:0000256" key="6">
    <source>
        <dbReference type="ARBA" id="ARBA00022989"/>
    </source>
</evidence>
<evidence type="ECO:0000256" key="2">
    <source>
        <dbReference type="ARBA" id="ARBA00022475"/>
    </source>
</evidence>
<evidence type="ECO:0000256" key="5">
    <source>
        <dbReference type="ARBA" id="ARBA00022725"/>
    </source>
</evidence>
<keyword evidence="11" id="KW-1185">Reference proteome</keyword>
<organism evidence="11 12">
    <name type="scientific">Musca domestica</name>
    <name type="common">House fly</name>
    <dbReference type="NCBI Taxonomy" id="7370"/>
    <lineage>
        <taxon>Eukaryota</taxon>
        <taxon>Metazoa</taxon>
        <taxon>Ecdysozoa</taxon>
        <taxon>Arthropoda</taxon>
        <taxon>Hexapoda</taxon>
        <taxon>Insecta</taxon>
        <taxon>Pterygota</taxon>
        <taxon>Neoptera</taxon>
        <taxon>Endopterygota</taxon>
        <taxon>Diptera</taxon>
        <taxon>Brachycera</taxon>
        <taxon>Muscomorpha</taxon>
        <taxon>Muscoidea</taxon>
        <taxon>Muscidae</taxon>
        <taxon>Musca</taxon>
    </lineage>
</organism>
<evidence type="ECO:0000313" key="11">
    <source>
        <dbReference type="Proteomes" id="UP001652621"/>
    </source>
</evidence>
<accession>A0ABM3V880</accession>
<evidence type="ECO:0000256" key="4">
    <source>
        <dbReference type="ARBA" id="ARBA00022692"/>
    </source>
</evidence>
<reference evidence="12" key="1">
    <citation type="submission" date="2025-08" db="UniProtKB">
        <authorList>
            <consortium name="RefSeq"/>
        </authorList>
    </citation>
    <scope>IDENTIFICATION</scope>
    <source>
        <strain evidence="12">Aabys</strain>
        <tissue evidence="12">Whole body</tissue>
    </source>
</reference>
<evidence type="ECO:0000256" key="9">
    <source>
        <dbReference type="ARBA" id="ARBA00023224"/>
    </source>
</evidence>
<keyword evidence="9" id="KW-0807">Transducer</keyword>
<evidence type="ECO:0000256" key="7">
    <source>
        <dbReference type="ARBA" id="ARBA00023136"/>
    </source>
</evidence>
<evidence type="ECO:0000313" key="12">
    <source>
        <dbReference type="RefSeq" id="XP_058981996.1"/>
    </source>
</evidence>
<sequence>MFCIFLGTWPGGYIYLLYCFVMMYVYCGVGTMVNIANDGFIEACYEDILWYKLTASDRKSLLIMLILCQNTSGLTIGSVLPLSMNTGLRVTKTIYSIAMMLIRFLDKED</sequence>
<name>A0ABM3V880_MUSDO</name>
<dbReference type="RefSeq" id="XP_058981996.1">
    <property type="nucleotide sequence ID" value="XM_059126013.1"/>
</dbReference>
<keyword evidence="4 10" id="KW-0812">Transmembrane</keyword>
<keyword evidence="3" id="KW-0716">Sensory transduction</keyword>
<evidence type="ECO:0000256" key="8">
    <source>
        <dbReference type="ARBA" id="ARBA00023170"/>
    </source>
</evidence>
<keyword evidence="8" id="KW-0675">Receptor</keyword>
<keyword evidence="7 10" id="KW-0472">Membrane</keyword>
<feature type="transmembrane region" description="Helical" evidence="10">
    <location>
        <begin position="12"/>
        <end position="33"/>
    </location>
</feature>
<dbReference type="PANTHER" id="PTHR21137">
    <property type="entry name" value="ODORANT RECEPTOR"/>
    <property type="match status" value="1"/>
</dbReference>
<keyword evidence="2" id="KW-1003">Cell membrane</keyword>
<keyword evidence="5" id="KW-0552">Olfaction</keyword>